<feature type="domain" description="Adenine deaminase C-terminal" evidence="6">
    <location>
        <begin position="427"/>
        <end position="570"/>
    </location>
</feature>
<dbReference type="Proteomes" id="UP000551878">
    <property type="component" value="Unassembled WGS sequence"/>
</dbReference>
<comment type="similarity">
    <text evidence="1">Belongs to the metallo-dependent hydrolases superfamily. Adenine deaminase family.</text>
</comment>
<evidence type="ECO:0000313" key="7">
    <source>
        <dbReference type="EMBL" id="MBB5172554.1"/>
    </source>
</evidence>
<dbReference type="Pfam" id="PF01979">
    <property type="entry name" value="Amidohydro_1"/>
    <property type="match status" value="1"/>
</dbReference>
<evidence type="ECO:0000256" key="4">
    <source>
        <dbReference type="ARBA" id="ARBA00047720"/>
    </source>
</evidence>
<evidence type="ECO:0000256" key="2">
    <source>
        <dbReference type="ARBA" id="ARBA00012782"/>
    </source>
</evidence>
<evidence type="ECO:0000256" key="3">
    <source>
        <dbReference type="ARBA" id="ARBA00022801"/>
    </source>
</evidence>
<evidence type="ECO:0000259" key="6">
    <source>
        <dbReference type="Pfam" id="PF13382"/>
    </source>
</evidence>
<dbReference type="GO" id="GO:0000034">
    <property type="term" value="F:adenine deaminase activity"/>
    <property type="evidence" value="ECO:0007669"/>
    <property type="project" value="UniProtKB-EC"/>
</dbReference>
<dbReference type="EC" id="3.5.4.2" evidence="2"/>
<dbReference type="Gene3D" id="2.30.40.10">
    <property type="entry name" value="Urease, subunit C, domain 1"/>
    <property type="match status" value="1"/>
</dbReference>
<dbReference type="RefSeq" id="WP_184663004.1">
    <property type="nucleotide sequence ID" value="NZ_JACHHB010000002.1"/>
</dbReference>
<feature type="domain" description="Amidohydrolase-related" evidence="5">
    <location>
        <begin position="78"/>
        <end position="361"/>
    </location>
</feature>
<evidence type="ECO:0000256" key="1">
    <source>
        <dbReference type="ARBA" id="ARBA00006773"/>
    </source>
</evidence>
<name>A0A840QMF0_9BACI</name>
<keyword evidence="3 7" id="KW-0378">Hydrolase</keyword>
<dbReference type="InterPro" id="IPR026912">
    <property type="entry name" value="Adenine_deam_C"/>
</dbReference>
<dbReference type="InterPro" id="IPR032466">
    <property type="entry name" value="Metal_Hydrolase"/>
</dbReference>
<proteinExistence type="inferred from homology"/>
<dbReference type="AlphaFoldDB" id="A0A840QMF0"/>
<organism evidence="7 8">
    <name type="scientific">Texcoconibacillus texcoconensis</name>
    <dbReference type="NCBI Taxonomy" id="1095777"/>
    <lineage>
        <taxon>Bacteria</taxon>
        <taxon>Bacillati</taxon>
        <taxon>Bacillota</taxon>
        <taxon>Bacilli</taxon>
        <taxon>Bacillales</taxon>
        <taxon>Bacillaceae</taxon>
        <taxon>Texcoconibacillus</taxon>
    </lineage>
</organism>
<comment type="catalytic activity">
    <reaction evidence="4">
        <text>adenine + H2O + H(+) = hypoxanthine + NH4(+)</text>
        <dbReference type="Rhea" id="RHEA:23688"/>
        <dbReference type="ChEBI" id="CHEBI:15377"/>
        <dbReference type="ChEBI" id="CHEBI:15378"/>
        <dbReference type="ChEBI" id="CHEBI:16708"/>
        <dbReference type="ChEBI" id="CHEBI:17368"/>
        <dbReference type="ChEBI" id="CHEBI:28938"/>
        <dbReference type="EC" id="3.5.4.2"/>
    </reaction>
</comment>
<dbReference type="PANTHER" id="PTHR11113">
    <property type="entry name" value="N-ACETYLGLUCOSAMINE-6-PHOSPHATE DEACETYLASE"/>
    <property type="match status" value="1"/>
</dbReference>
<dbReference type="EMBL" id="JACHHB010000002">
    <property type="protein sequence ID" value="MBB5172554.1"/>
    <property type="molecule type" value="Genomic_DNA"/>
</dbReference>
<comment type="caution">
    <text evidence="7">The sequence shown here is derived from an EMBL/GenBank/DDBJ whole genome shotgun (WGS) entry which is preliminary data.</text>
</comment>
<dbReference type="PANTHER" id="PTHR11113:SF6">
    <property type="entry name" value="ADENINE DEAMINASE YERA-RELATED"/>
    <property type="match status" value="1"/>
</dbReference>
<gene>
    <name evidence="7" type="ORF">HNQ41_000698</name>
</gene>
<protein>
    <recommendedName>
        <fullName evidence="2">adenine deaminase</fullName>
        <ecNumber evidence="2">3.5.4.2</ecNumber>
    </recommendedName>
</protein>
<accession>A0A840QMF0</accession>
<dbReference type="Pfam" id="PF13382">
    <property type="entry name" value="Adenine_deam_C"/>
    <property type="match status" value="1"/>
</dbReference>
<dbReference type="SUPFAM" id="SSF51338">
    <property type="entry name" value="Composite domain of metallo-dependent hydrolases"/>
    <property type="match status" value="1"/>
</dbReference>
<dbReference type="SUPFAM" id="SSF51556">
    <property type="entry name" value="Metallo-dependent hydrolases"/>
    <property type="match status" value="1"/>
</dbReference>
<keyword evidence="8" id="KW-1185">Reference proteome</keyword>
<dbReference type="InterPro" id="IPR011059">
    <property type="entry name" value="Metal-dep_hydrolase_composite"/>
</dbReference>
<evidence type="ECO:0000313" key="8">
    <source>
        <dbReference type="Proteomes" id="UP000551878"/>
    </source>
</evidence>
<dbReference type="Gene3D" id="3.20.20.140">
    <property type="entry name" value="Metal-dependent hydrolases"/>
    <property type="match status" value="1"/>
</dbReference>
<sequence length="579" mass="65338">MVKSLAKWSKTELRRQLEVVRGHRAPTKLLKNALYFIKSRRKWVEGNIWIYHDRIVYTGENLPTNIDGTEVVDCEQQMVVPGYIEPHAHPFQLYSPHRLAEYAARYGTTTLINDNLGFLLECDKKKAFTVLEEYAKIPSTMLWWARYDTQTAHKDEHLLSHSLIHDWINHPDVIQGGELTDWLSVLQGDDDTLHLMQETKNRGKRIEGHLPGAGENTLVQMALLGVSADHESITGDDVIRRLDLGYFVSLRHSSIRPDLPHLLSDLQRKGIQHFDDIMMTTDGSPPSFYEQGLQNQLLKIAIDTGIPFEEAISMVTENVARYYGIDEYVGKVAPGRIAHLNMLQSTKDPTPHSVLAKGEWVKKNGQLQGLSYDVNSVGDFNESFALDWSLSEEDLHFSMPVGVEMVNDVILKPYSTMADVTKPCLPAESDECYFMFIDRNGNWTVNTILKGFAKSLYGFASSFSVTGDIILIGKDKRGLLDAFEALKNLGGGMVLLDEDGPVAELPLHIGGMTSDETLETLIEQEKSIVSALKERGYPHDDPIYSLLFFAATHLPYIRITPQGIYDVKKKMVLFPSIMR</sequence>
<evidence type="ECO:0000259" key="5">
    <source>
        <dbReference type="Pfam" id="PF01979"/>
    </source>
</evidence>
<dbReference type="InterPro" id="IPR006680">
    <property type="entry name" value="Amidohydro-rel"/>
</dbReference>
<reference evidence="7 8" key="1">
    <citation type="submission" date="2020-08" db="EMBL/GenBank/DDBJ databases">
        <title>Genomic Encyclopedia of Type Strains, Phase IV (KMG-IV): sequencing the most valuable type-strain genomes for metagenomic binning, comparative biology and taxonomic classification.</title>
        <authorList>
            <person name="Goeker M."/>
        </authorList>
    </citation>
    <scope>NUCLEOTIDE SEQUENCE [LARGE SCALE GENOMIC DNA]</scope>
    <source>
        <strain evidence="7 8">DSM 24696</strain>
    </source>
</reference>